<keyword evidence="10" id="KW-0206">Cytoskeleton</keyword>
<dbReference type="SUPFAM" id="SSF52540">
    <property type="entry name" value="P-loop containing nucleoside triphosphate hydrolases"/>
    <property type="match status" value="1"/>
</dbReference>
<evidence type="ECO:0000256" key="12">
    <source>
        <dbReference type="ARBA" id="ARBA00034704"/>
    </source>
</evidence>
<dbReference type="EMBL" id="HE580271">
    <property type="protein sequence ID" value="CCD25247.1"/>
    <property type="molecule type" value="Genomic_DNA"/>
</dbReference>
<evidence type="ECO:0000259" key="18">
    <source>
        <dbReference type="PROSITE" id="PS50067"/>
    </source>
</evidence>
<dbReference type="STRING" id="1071378.G0WBX7"/>
<dbReference type="PANTHER" id="PTHR47970">
    <property type="entry name" value="KINESIN-LIKE PROTEIN KIF11"/>
    <property type="match status" value="1"/>
</dbReference>
<evidence type="ECO:0000256" key="10">
    <source>
        <dbReference type="ARBA" id="ARBA00023212"/>
    </source>
</evidence>
<dbReference type="Proteomes" id="UP000000689">
    <property type="component" value="Chromosome 5"/>
</dbReference>
<evidence type="ECO:0000256" key="16">
    <source>
        <dbReference type="SAM" id="Coils"/>
    </source>
</evidence>
<dbReference type="InterPro" id="IPR047149">
    <property type="entry name" value="KIF11-like"/>
</dbReference>
<dbReference type="PROSITE" id="PS00411">
    <property type="entry name" value="KINESIN_MOTOR_1"/>
    <property type="match status" value="1"/>
</dbReference>
<feature type="compositionally biased region" description="Basic and acidic residues" evidence="17">
    <location>
        <begin position="1177"/>
        <end position="1186"/>
    </location>
</feature>
<keyword evidence="2" id="KW-0963">Cytoplasm</keyword>
<evidence type="ECO:0000256" key="15">
    <source>
        <dbReference type="PROSITE-ProRule" id="PRU00283"/>
    </source>
</evidence>
<evidence type="ECO:0000256" key="17">
    <source>
        <dbReference type="SAM" id="MobiDB-lite"/>
    </source>
</evidence>
<dbReference type="GO" id="GO:0007018">
    <property type="term" value="P:microtubule-based movement"/>
    <property type="evidence" value="ECO:0007669"/>
    <property type="project" value="InterPro"/>
</dbReference>
<dbReference type="SMART" id="SM00129">
    <property type="entry name" value="KISc"/>
    <property type="match status" value="1"/>
</dbReference>
<keyword evidence="5 15" id="KW-0547">Nucleotide-binding</keyword>
<dbReference type="PANTHER" id="PTHR47970:SF19">
    <property type="entry name" value="KINESIN-LIKE PROTEIN KIP1"/>
    <property type="match status" value="1"/>
</dbReference>
<dbReference type="GO" id="GO:0007019">
    <property type="term" value="P:microtubule depolymerization"/>
    <property type="evidence" value="ECO:0007669"/>
    <property type="project" value="EnsemblFungi"/>
</dbReference>
<name>G0WBX7_NAUDC</name>
<dbReference type="GO" id="GO:0098653">
    <property type="term" value="P:centromere clustering"/>
    <property type="evidence" value="ECO:0007669"/>
    <property type="project" value="EnsemblFungi"/>
</dbReference>
<comment type="subcellular location">
    <subcellularLocation>
        <location evidence="1">Cytoplasm</location>
        <location evidence="1">Cytoskeleton</location>
        <location evidence="1">Spindle</location>
    </subcellularLocation>
</comment>
<dbReference type="InterPro" id="IPR019821">
    <property type="entry name" value="Kinesin_motor_CS"/>
</dbReference>
<comment type="similarity">
    <text evidence="12">Belongs to the TRAFAC class myosin-kinesin ATPase superfamily. Kinesin family. KIN-5/BimC subfamily.</text>
</comment>
<reference evidence="19 20" key="1">
    <citation type="journal article" date="2011" name="Proc. Natl. Acad. Sci. U.S.A.">
        <title>Evolutionary erosion of yeast sex chromosomes by mating-type switching accidents.</title>
        <authorList>
            <person name="Gordon J.L."/>
            <person name="Armisen D."/>
            <person name="Proux-Wera E."/>
            <person name="Oheigeartaigh S.S."/>
            <person name="Byrne K.P."/>
            <person name="Wolfe K.H."/>
        </authorList>
    </citation>
    <scope>NUCLEOTIDE SEQUENCE [LARGE SCALE GENOMIC DNA]</scope>
    <source>
        <strain evidence="20">ATCC 10597 / BCRC 20456 / CBS 421 / NBRC 0211 / NRRL Y-12639</strain>
    </source>
</reference>
<organism evidence="19 20">
    <name type="scientific">Naumovozyma dairenensis (strain ATCC 10597 / BCRC 20456 / CBS 421 / NBRC 0211 / NRRL Y-12639)</name>
    <name type="common">Saccharomyces dairenensis</name>
    <dbReference type="NCBI Taxonomy" id="1071378"/>
    <lineage>
        <taxon>Eukaryota</taxon>
        <taxon>Fungi</taxon>
        <taxon>Dikarya</taxon>
        <taxon>Ascomycota</taxon>
        <taxon>Saccharomycotina</taxon>
        <taxon>Saccharomycetes</taxon>
        <taxon>Saccharomycetales</taxon>
        <taxon>Saccharomycetaceae</taxon>
        <taxon>Naumovozyma</taxon>
    </lineage>
</organism>
<sequence length="1186" mass="134737">MSQNHQSRSAMNSTSGSRRTTSIGPVPNLNRRTTISGINNNTNTNNNSKQPFSSNFDKHITPSQRSLTQRRQQKKQRLSPINSSPSNSTTSSSETNILSSSSSPSSTNIKVYVRCRSRSEREIKEKSSVVISTLGPQGNQVILSNPSSPLSYPKKSYSFDRVFGAESDQETVFNDAAKNYISEMLSGYNCTVFAYGQTGTGKTYTMSGDLNILGNLESKDMILLGEHAGIIPRVLVNLFKMLALENDYSVKISFLELYNERLKDLFAQNESEEETIRIFDNNNNASSSIMVKGMEEIYIKSAHEGLQLLMDGSLKRKVASTKCNDLSSRSHTVFTIATNITKIDPISGEQYIKTGKLNLVDLAGSENINRSGAENKRAQEAGLINKSLLTLGRVINALVDHSQHIPYRESKLTRLLQDSLGGKTKTCIIATISPAKISMEETVSTLEYAIRAKSIKNTPQINQSMSKDTCINEYVSEIERLRLELKTSRQKDGICITQDQLDLYESNGILVDEQKTKIHNMEEQIQKFKEKYVRQTELNKNLESNLKENEQVTKQLRSEKYQLMDLLENYQINSNSFVQRVLQIHESNIALIQNLDKERNRIHHNSTQYMNNMEETFNQLSIQRDELLRLKNSLQSYNINFNDVMQSVFNELETNVVANQKETSNKLGSISLMKTFELLQNLELTLAKDLNLLNEPYLRDTNHFLISHKTILEECYNNVHSCTKSMEGLISTQLTDLNGYLSSSFKDLEDQTIEETEDLKQVIISQQKKIQTLEHQFMKEKESTNSLNENLQSLKSYFQDHVSKERSNIFKDIKNIINQAEKKQTDLDVDILQRSENVLTQFNKGLQERQDKQMSSLLMETIASLLSINEHTEKLPFTLKESFDRNKTSLETRVKEIPIQKSFNEIITTVKDRTNIEVSNNLEKLITKFNTELTSGLTSKQISIQNAFKTLHDTITEENQFNENNLESIKSKLSELYHYILNDYKDNTLQISKSQSDIIIDHCSSVESVMASINEPIQQYSQPNYPILKLEVNNEIIDELPKLSKPKNFHIYTEMKNSSSSSSSEFFVPNAVSPMGHNMVDPTNYIPSTPVPVPDQPLPKVLVPKSINSNNKRAVTMPIVTAKNTNAIKNGDDTTSKPGIENQHPVNNLKRRFTTVPNLRMDNKNNNDDTSNNNNRDVSKKARLDK</sequence>
<feature type="compositionally biased region" description="Polar residues" evidence="17">
    <location>
        <begin position="1"/>
        <end position="12"/>
    </location>
</feature>
<evidence type="ECO:0000313" key="19">
    <source>
        <dbReference type="EMBL" id="CCD25247.1"/>
    </source>
</evidence>
<dbReference type="CDD" id="cd01364">
    <property type="entry name" value="KISc_BimC_Eg5"/>
    <property type="match status" value="1"/>
</dbReference>
<dbReference type="GeneID" id="11498996"/>
<feature type="coiled-coil region" evidence="16">
    <location>
        <begin position="471"/>
        <end position="559"/>
    </location>
</feature>
<keyword evidence="6" id="KW-0498">Mitosis</keyword>
<evidence type="ECO:0000256" key="7">
    <source>
        <dbReference type="ARBA" id="ARBA00022840"/>
    </source>
</evidence>
<evidence type="ECO:0000256" key="3">
    <source>
        <dbReference type="ARBA" id="ARBA00022618"/>
    </source>
</evidence>
<gene>
    <name evidence="19" type="primary">NDAI0E04300</name>
    <name evidence="19" type="ordered locus">NDAI_0E04300</name>
</gene>
<evidence type="ECO:0000256" key="6">
    <source>
        <dbReference type="ARBA" id="ARBA00022776"/>
    </source>
</evidence>
<dbReference type="Gene3D" id="3.40.850.10">
    <property type="entry name" value="Kinesin motor domain"/>
    <property type="match status" value="1"/>
</dbReference>
<dbReference type="GO" id="GO:1990537">
    <property type="term" value="C:mitotic spindle polar microtubule"/>
    <property type="evidence" value="ECO:0007669"/>
    <property type="project" value="EnsemblFungi"/>
</dbReference>
<dbReference type="InterPro" id="IPR001752">
    <property type="entry name" value="Kinesin_motor_dom"/>
</dbReference>
<dbReference type="PRINTS" id="PR00380">
    <property type="entry name" value="KINESINHEAVY"/>
</dbReference>
<dbReference type="InterPro" id="IPR027417">
    <property type="entry name" value="P-loop_NTPase"/>
</dbReference>
<evidence type="ECO:0000256" key="1">
    <source>
        <dbReference type="ARBA" id="ARBA00004186"/>
    </source>
</evidence>
<evidence type="ECO:0000256" key="2">
    <source>
        <dbReference type="ARBA" id="ARBA00022490"/>
    </source>
</evidence>
<keyword evidence="7 15" id="KW-0067">ATP-binding</keyword>
<keyword evidence="8 16" id="KW-0175">Coiled coil</keyword>
<dbReference type="KEGG" id="ndi:NDAI_0E04300"/>
<dbReference type="AlphaFoldDB" id="G0WBX7"/>
<dbReference type="eggNOG" id="KOG0243">
    <property type="taxonomic scope" value="Eukaryota"/>
</dbReference>
<comment type="function">
    <text evidence="13">Required for assembly of the mitotic spindle. Interacts with spindle microtubules to produce an outwardly directed force acting upon the poles. Following spindle assembly, CIN8 and KIP1 apparently act to oppose a force that draws separated poles back together. This force seems to be mediate by KAR3.</text>
</comment>
<dbReference type="Pfam" id="PF00225">
    <property type="entry name" value="Kinesin"/>
    <property type="match status" value="1"/>
</dbReference>
<dbReference type="GO" id="GO:0000073">
    <property type="term" value="P:initial mitotic spindle pole body separation"/>
    <property type="evidence" value="ECO:0007669"/>
    <property type="project" value="EnsemblFungi"/>
</dbReference>
<evidence type="ECO:0000256" key="13">
    <source>
        <dbReference type="ARBA" id="ARBA00059896"/>
    </source>
</evidence>
<keyword evidence="9 15" id="KW-0505">Motor protein</keyword>
<feature type="compositionally biased region" description="Low complexity" evidence="17">
    <location>
        <begin position="30"/>
        <end position="48"/>
    </location>
</feature>
<dbReference type="InterPro" id="IPR036961">
    <property type="entry name" value="Kinesin_motor_dom_sf"/>
</dbReference>
<feature type="region of interest" description="Disordered" evidence="17">
    <location>
        <begin position="1126"/>
        <end position="1186"/>
    </location>
</feature>
<feature type="domain" description="Kinesin motor" evidence="18">
    <location>
        <begin position="108"/>
        <end position="455"/>
    </location>
</feature>
<evidence type="ECO:0000256" key="11">
    <source>
        <dbReference type="ARBA" id="ARBA00023306"/>
    </source>
</evidence>
<dbReference type="HOGENOM" id="CLU_001485_33_2_1"/>
<evidence type="ECO:0000256" key="5">
    <source>
        <dbReference type="ARBA" id="ARBA00022741"/>
    </source>
</evidence>
<dbReference type="RefSeq" id="XP_003670490.1">
    <property type="nucleotide sequence ID" value="XM_003670442.1"/>
</dbReference>
<dbReference type="GO" id="GO:0008574">
    <property type="term" value="F:plus-end-directed microtubule motor activity"/>
    <property type="evidence" value="ECO:0007669"/>
    <property type="project" value="TreeGrafter"/>
</dbReference>
<dbReference type="PROSITE" id="PS50067">
    <property type="entry name" value="KINESIN_MOTOR_2"/>
    <property type="match status" value="1"/>
</dbReference>
<dbReference type="GO" id="GO:0005524">
    <property type="term" value="F:ATP binding"/>
    <property type="evidence" value="ECO:0007669"/>
    <property type="project" value="UniProtKB-UniRule"/>
</dbReference>
<dbReference type="OMA" id="IYIKSAH"/>
<feature type="binding site" evidence="15">
    <location>
        <begin position="196"/>
        <end position="203"/>
    </location>
    <ligand>
        <name>ATP</name>
        <dbReference type="ChEBI" id="CHEBI:30616"/>
    </ligand>
</feature>
<keyword evidence="11" id="KW-0131">Cell cycle</keyword>
<dbReference type="FunFam" id="3.40.850.10:FF:000051">
    <property type="entry name" value="Kinesin-like protein bimC"/>
    <property type="match status" value="1"/>
</dbReference>
<evidence type="ECO:0000256" key="14">
    <source>
        <dbReference type="ARBA" id="ARBA00074599"/>
    </source>
</evidence>
<keyword evidence="3" id="KW-0132">Cell division</keyword>
<dbReference type="GO" id="GO:0030543">
    <property type="term" value="P:2-micrometer plasmid partitioning"/>
    <property type="evidence" value="ECO:0007669"/>
    <property type="project" value="EnsemblFungi"/>
</dbReference>
<dbReference type="InterPro" id="IPR047241">
    <property type="entry name" value="KIF11-like_kin_motor_dom"/>
</dbReference>
<evidence type="ECO:0000256" key="4">
    <source>
        <dbReference type="ARBA" id="ARBA00022701"/>
    </source>
</evidence>
<keyword evidence="4" id="KW-0493">Microtubule</keyword>
<keyword evidence="20" id="KW-1185">Reference proteome</keyword>
<dbReference type="GO" id="GO:0005634">
    <property type="term" value="C:nucleus"/>
    <property type="evidence" value="ECO:0007669"/>
    <property type="project" value="TreeGrafter"/>
</dbReference>
<protein>
    <recommendedName>
        <fullName evidence="14">Kinesin-like protein KIP1</fullName>
    </recommendedName>
</protein>
<evidence type="ECO:0000256" key="9">
    <source>
        <dbReference type="ARBA" id="ARBA00023175"/>
    </source>
</evidence>
<feature type="region of interest" description="Disordered" evidence="17">
    <location>
        <begin position="1"/>
        <end position="108"/>
    </location>
</feature>
<proteinExistence type="inferred from homology"/>
<feature type="compositionally biased region" description="Low complexity" evidence="17">
    <location>
        <begin position="78"/>
        <end position="108"/>
    </location>
</feature>
<dbReference type="GO" id="GO:0000776">
    <property type="term" value="C:kinetochore"/>
    <property type="evidence" value="ECO:0007669"/>
    <property type="project" value="EnsemblFungi"/>
</dbReference>
<feature type="compositionally biased region" description="Low complexity" evidence="17">
    <location>
        <begin position="13"/>
        <end position="22"/>
    </location>
</feature>
<dbReference type="GO" id="GO:0008017">
    <property type="term" value="F:microtubule binding"/>
    <property type="evidence" value="ECO:0007669"/>
    <property type="project" value="InterPro"/>
</dbReference>
<evidence type="ECO:0000256" key="8">
    <source>
        <dbReference type="ARBA" id="ARBA00023054"/>
    </source>
</evidence>
<dbReference type="OrthoDB" id="3176171at2759"/>
<feature type="compositionally biased region" description="Low complexity" evidence="17">
    <location>
        <begin position="61"/>
        <end position="70"/>
    </location>
</feature>
<accession>G0WBX7</accession>
<evidence type="ECO:0000313" key="20">
    <source>
        <dbReference type="Proteomes" id="UP000000689"/>
    </source>
</evidence>
<dbReference type="GO" id="GO:0051301">
    <property type="term" value="P:cell division"/>
    <property type="evidence" value="ECO:0007669"/>
    <property type="project" value="UniProtKB-KW"/>
</dbReference>